<feature type="signal peptide" evidence="1">
    <location>
        <begin position="1"/>
        <end position="20"/>
    </location>
</feature>
<dbReference type="EMBL" id="NSNE01000012">
    <property type="protein sequence ID" value="RPM12161.1"/>
    <property type="molecule type" value="Genomic_DNA"/>
</dbReference>
<protein>
    <submittedName>
        <fullName evidence="2">Uncharacterized protein</fullName>
    </submittedName>
</protein>
<dbReference type="PANTHER" id="PTHR37549">
    <property type="entry name" value="LIPOPROTEIN LPRI"/>
    <property type="match status" value="1"/>
</dbReference>
<dbReference type="InterPro" id="IPR017160">
    <property type="entry name" value="UCP037256"/>
</dbReference>
<name>A0A069QD31_PSEAI</name>
<reference evidence="2 4" key="2">
    <citation type="submission" date="2018-08" db="EMBL/GenBank/DDBJ databases">
        <title>Recombination of ecologically and evolutionarily significant loci maintains genetic cohesion in the Pseudomonas syringae species complex.</title>
        <authorList>
            <person name="Dillon M."/>
            <person name="Thakur S."/>
            <person name="Almeida R.N.D."/>
            <person name="Weir B.S."/>
            <person name="Guttman D.S."/>
        </authorList>
    </citation>
    <scope>NUCLEOTIDE SEQUENCE [LARGE SCALE GENOMIC DNA]</scope>
    <source>
        <strain evidence="2 4">ICMP 7846</strain>
    </source>
</reference>
<dbReference type="GO" id="GO:0005576">
    <property type="term" value="C:extracellular region"/>
    <property type="evidence" value="ECO:0007669"/>
    <property type="project" value="TreeGrafter"/>
</dbReference>
<dbReference type="Proteomes" id="UP000284767">
    <property type="component" value="Unassembled WGS sequence"/>
</dbReference>
<evidence type="ECO:0000313" key="4">
    <source>
        <dbReference type="Proteomes" id="UP000270834"/>
    </source>
</evidence>
<dbReference type="AlphaFoldDB" id="A0A069QD31"/>
<evidence type="ECO:0000313" key="3">
    <source>
        <dbReference type="EMBL" id="RPM12161.1"/>
    </source>
</evidence>
<comment type="caution">
    <text evidence="2">The sequence shown here is derived from an EMBL/GenBank/DDBJ whole genome shotgun (WGS) entry which is preliminary data.</text>
</comment>
<evidence type="ECO:0000313" key="5">
    <source>
        <dbReference type="Proteomes" id="UP000284767"/>
    </source>
</evidence>
<dbReference type="EMBL" id="RBSQ01000389">
    <property type="protein sequence ID" value="RMS59165.1"/>
    <property type="molecule type" value="Genomic_DNA"/>
</dbReference>
<reference evidence="3 5" key="3">
    <citation type="submission" date="2019-01" db="EMBL/GenBank/DDBJ databases">
        <title>The Pseudomonas aeruginosa pan-genome provides new insights on its population structure, horizontal gene transfer and pathogenicity.</title>
        <authorList>
            <person name="Freschi L."/>
            <person name="Vincent A.T."/>
            <person name="Jeukens J."/>
            <person name="Emond-Rheault J.-G."/>
            <person name="Kukavica-Ibrulj I."/>
            <person name="Dupont M.-J."/>
            <person name="Charette S.J."/>
            <person name="Boyle B."/>
            <person name="Levesque R.C."/>
        </authorList>
    </citation>
    <scope>NUCLEOTIDE SEQUENCE [LARGE SCALE GENOMIC DNA]</scope>
    <source>
        <strain evidence="3 5">PA-W36</strain>
    </source>
</reference>
<dbReference type="PANTHER" id="PTHR37549:SF1">
    <property type="entry name" value="LIPOPROTEIN LPRI"/>
    <property type="match status" value="1"/>
</dbReference>
<gene>
    <name evidence="2" type="ORF">ALP65_00885</name>
    <name evidence="3" type="ORF">IPC1295_19925</name>
</gene>
<accession>A0A1S1C240</accession>
<proteinExistence type="predicted"/>
<dbReference type="eggNOG" id="COG4461">
    <property type="taxonomic scope" value="Bacteria"/>
</dbReference>
<feature type="chain" id="PRO_5041119318" evidence="1">
    <location>
        <begin position="21"/>
        <end position="111"/>
    </location>
</feature>
<evidence type="ECO:0000256" key="1">
    <source>
        <dbReference type="SAM" id="SignalP"/>
    </source>
</evidence>
<dbReference type="PIRSF" id="PIRSF037256">
    <property type="entry name" value="UCP037256"/>
    <property type="match status" value="1"/>
</dbReference>
<dbReference type="InterPro" id="IPR052755">
    <property type="entry name" value="Lysozyme_Inhibitor_LprI"/>
</dbReference>
<sequence length="111" mass="12476">MKHLAFLALGGLLLAPLAEAASFDCEKAERADEKAICANRALNDKDVEMSVKYHFLRGLFAMGGRGAMQDRQQDWLRQRRRCGGDTDCLSRAYAQRIDELDKQYAGIDKPL</sequence>
<accession>A0A069QD31</accession>
<dbReference type="Proteomes" id="UP000270834">
    <property type="component" value="Unassembled WGS sequence"/>
</dbReference>
<organism evidence="2 4">
    <name type="scientific">Pseudomonas aeruginosa</name>
    <dbReference type="NCBI Taxonomy" id="287"/>
    <lineage>
        <taxon>Bacteria</taxon>
        <taxon>Pseudomonadati</taxon>
        <taxon>Pseudomonadota</taxon>
        <taxon>Gammaproteobacteria</taxon>
        <taxon>Pseudomonadales</taxon>
        <taxon>Pseudomonadaceae</taxon>
        <taxon>Pseudomonas</taxon>
    </lineage>
</organism>
<dbReference type="RefSeq" id="WP_003082246.1">
    <property type="nucleotide sequence ID" value="NZ_AP031604.1"/>
</dbReference>
<evidence type="ECO:0000313" key="2">
    <source>
        <dbReference type="EMBL" id="RMS59165.1"/>
    </source>
</evidence>
<keyword evidence="1" id="KW-0732">Signal</keyword>
<reference evidence="3 5" key="1">
    <citation type="submission" date="2017-08" db="EMBL/GenBank/DDBJ databases">
        <authorList>
            <person name="Feschi L."/>
            <person name="Jeukens J."/>
            <person name="Emond-Rheault J.-G."/>
            <person name="Kukavica-Ibrulj I."/>
            <person name="Boyle B."/>
            <person name="Levesque R.C."/>
        </authorList>
    </citation>
    <scope>NUCLEOTIDE SEQUENCE [LARGE SCALE GENOMIC DNA]</scope>
    <source>
        <strain evidence="3 5">PA-W36</strain>
    </source>
</reference>